<evidence type="ECO:0000313" key="1">
    <source>
        <dbReference type="EMBL" id="KAK5985597.1"/>
    </source>
</evidence>
<proteinExistence type="predicted"/>
<organism evidence="1 2">
    <name type="scientific">Trichostrongylus colubriformis</name>
    <name type="common">Black scour worm</name>
    <dbReference type="NCBI Taxonomy" id="6319"/>
    <lineage>
        <taxon>Eukaryota</taxon>
        <taxon>Metazoa</taxon>
        <taxon>Ecdysozoa</taxon>
        <taxon>Nematoda</taxon>
        <taxon>Chromadorea</taxon>
        <taxon>Rhabditida</taxon>
        <taxon>Rhabditina</taxon>
        <taxon>Rhabditomorpha</taxon>
        <taxon>Strongyloidea</taxon>
        <taxon>Trichostrongylidae</taxon>
        <taxon>Trichostrongylus</taxon>
    </lineage>
</organism>
<comment type="caution">
    <text evidence="1">The sequence shown here is derived from an EMBL/GenBank/DDBJ whole genome shotgun (WGS) entry which is preliminary data.</text>
</comment>
<keyword evidence="2" id="KW-1185">Reference proteome</keyword>
<gene>
    <name evidence="1" type="ORF">GCK32_018532</name>
</gene>
<dbReference type="Proteomes" id="UP001331761">
    <property type="component" value="Unassembled WGS sequence"/>
</dbReference>
<dbReference type="EMBL" id="WIXE01001535">
    <property type="protein sequence ID" value="KAK5985597.1"/>
    <property type="molecule type" value="Genomic_DNA"/>
</dbReference>
<evidence type="ECO:0000313" key="2">
    <source>
        <dbReference type="Proteomes" id="UP001331761"/>
    </source>
</evidence>
<dbReference type="SUPFAM" id="SSF158702">
    <property type="entry name" value="Sec63 N-terminal domain-like"/>
    <property type="match status" value="1"/>
</dbReference>
<dbReference type="Gene3D" id="1.10.3380.20">
    <property type="match status" value="1"/>
</dbReference>
<dbReference type="AlphaFoldDB" id="A0AAN8FWA1"/>
<accession>A0AAN8FWA1</accession>
<name>A0AAN8FWA1_TRICO</name>
<sequence length="126" mass="14112">MRVSPHHLNLAATFAANLPPLEAQRLSVDLTPSLNNGLTGTCSKIYTWRENFESEKNLLSSYGIPKHVILQYIVKKKRLKAGEPSMRLYVGLLLQEIWKQKPHAAVAKSFGVDRGWLQSTLQNATA</sequence>
<protein>
    <submittedName>
        <fullName evidence="1">Uncharacterized protein</fullName>
    </submittedName>
</protein>
<reference evidence="1 2" key="1">
    <citation type="submission" date="2019-10" db="EMBL/GenBank/DDBJ databases">
        <title>Assembly and Annotation for the nematode Trichostrongylus colubriformis.</title>
        <authorList>
            <person name="Martin J."/>
        </authorList>
    </citation>
    <scope>NUCLEOTIDE SEQUENCE [LARGE SCALE GENOMIC DNA]</scope>
    <source>
        <strain evidence="1">G859</strain>
        <tissue evidence="1">Whole worm</tissue>
    </source>
</reference>